<protein>
    <submittedName>
        <fullName evidence="3">GAF domain-containing protein</fullName>
    </submittedName>
</protein>
<dbReference type="InterPro" id="IPR029016">
    <property type="entry name" value="GAF-like_dom_sf"/>
</dbReference>
<keyword evidence="1" id="KW-0472">Membrane</keyword>
<evidence type="ECO:0000313" key="3">
    <source>
        <dbReference type="EMBL" id="SMO46940.1"/>
    </source>
</evidence>
<evidence type="ECO:0000256" key="1">
    <source>
        <dbReference type="SAM" id="Phobius"/>
    </source>
</evidence>
<dbReference type="Pfam" id="PF13185">
    <property type="entry name" value="GAF_2"/>
    <property type="match status" value="1"/>
</dbReference>
<evidence type="ECO:0000259" key="2">
    <source>
        <dbReference type="Pfam" id="PF13185"/>
    </source>
</evidence>
<dbReference type="AlphaFoldDB" id="A0A521BJT9"/>
<sequence length="255" mass="28249">MDIEFIFKVIDAEPWLAYTLVGFGVVLAAILLWRVKNGDSVSLLGLNLQSDAKLTELEKQMEEVGEDSKQKSYVIQSIHTLAGEVSRLLFQPCEGFEDNRRKIYNYFLSAVLATMSGKKGNNPKVCIFVKGDEGMLKVHEAAAHSPDGMRKLQLSIADSAAGHTYRTGEIFSSGAIHTPGSHFKEHPKAQSKYHSLICVPIRVGDQILGVLSVTGDEEKSYSEDEQAYLMAYASILAPLLHKELSKQKETERVMS</sequence>
<name>A0A521BJT9_9BACL</name>
<keyword evidence="1" id="KW-0812">Transmembrane</keyword>
<keyword evidence="4" id="KW-1185">Reference proteome</keyword>
<reference evidence="3 4" key="1">
    <citation type="submission" date="2017-05" db="EMBL/GenBank/DDBJ databases">
        <authorList>
            <person name="Varghese N."/>
            <person name="Submissions S."/>
        </authorList>
    </citation>
    <scope>NUCLEOTIDE SEQUENCE [LARGE SCALE GENOMIC DNA]</scope>
    <source>
        <strain evidence="3 4">DSM 45474</strain>
    </source>
</reference>
<dbReference type="EMBL" id="FXTI01000002">
    <property type="protein sequence ID" value="SMO46940.1"/>
    <property type="molecule type" value="Genomic_DNA"/>
</dbReference>
<dbReference type="RefSeq" id="WP_185956012.1">
    <property type="nucleotide sequence ID" value="NZ_FXTI01000002.1"/>
</dbReference>
<gene>
    <name evidence="3" type="ORF">SAMN06264849_102129</name>
</gene>
<feature type="domain" description="GAF" evidence="2">
    <location>
        <begin position="126"/>
        <end position="239"/>
    </location>
</feature>
<dbReference type="SUPFAM" id="SSF55781">
    <property type="entry name" value="GAF domain-like"/>
    <property type="match status" value="1"/>
</dbReference>
<keyword evidence="1" id="KW-1133">Transmembrane helix</keyword>
<evidence type="ECO:0000313" key="4">
    <source>
        <dbReference type="Proteomes" id="UP000315636"/>
    </source>
</evidence>
<dbReference type="InterPro" id="IPR003018">
    <property type="entry name" value="GAF"/>
</dbReference>
<accession>A0A521BJT9</accession>
<dbReference type="Gene3D" id="3.30.450.40">
    <property type="match status" value="1"/>
</dbReference>
<dbReference type="Proteomes" id="UP000315636">
    <property type="component" value="Unassembled WGS sequence"/>
</dbReference>
<feature type="transmembrane region" description="Helical" evidence="1">
    <location>
        <begin position="15"/>
        <end position="33"/>
    </location>
</feature>
<organism evidence="3 4">
    <name type="scientific">Melghirimyces algeriensis</name>
    <dbReference type="NCBI Taxonomy" id="910412"/>
    <lineage>
        <taxon>Bacteria</taxon>
        <taxon>Bacillati</taxon>
        <taxon>Bacillota</taxon>
        <taxon>Bacilli</taxon>
        <taxon>Bacillales</taxon>
        <taxon>Thermoactinomycetaceae</taxon>
        <taxon>Melghirimyces</taxon>
    </lineage>
</organism>
<proteinExistence type="predicted"/>